<protein>
    <submittedName>
        <fullName evidence="9">Uncharacterized protein LOC116190417</fullName>
    </submittedName>
</protein>
<keyword evidence="8" id="KW-1185">Reference proteome</keyword>
<evidence type="ECO:0000259" key="4">
    <source>
        <dbReference type="PROSITE" id="PS50090"/>
    </source>
</evidence>
<evidence type="ECO:0000256" key="1">
    <source>
        <dbReference type="ARBA" id="ARBA00004123"/>
    </source>
</evidence>
<feature type="compositionally biased region" description="Polar residues" evidence="3">
    <location>
        <begin position="241"/>
        <end position="250"/>
    </location>
</feature>
<evidence type="ECO:0000256" key="2">
    <source>
        <dbReference type="ARBA" id="ARBA00023242"/>
    </source>
</evidence>
<dbReference type="Proteomes" id="UP000515151">
    <property type="component" value="Unplaced"/>
</dbReference>
<name>A0A218WAJ9_PUNGR</name>
<feature type="domain" description="HTH myb-type" evidence="5">
    <location>
        <begin position="546"/>
        <end position="594"/>
    </location>
</feature>
<evidence type="ECO:0000313" key="6">
    <source>
        <dbReference type="EMBL" id="OWM69815.1"/>
    </source>
</evidence>
<dbReference type="RefSeq" id="XP_031375962.1">
    <property type="nucleotide sequence ID" value="XM_031520102.1"/>
</dbReference>
<feature type="region of interest" description="Disordered" evidence="3">
    <location>
        <begin position="501"/>
        <end position="522"/>
    </location>
</feature>
<reference evidence="9" key="3">
    <citation type="submission" date="2025-04" db="UniProtKB">
        <authorList>
            <consortium name="RefSeq"/>
        </authorList>
    </citation>
    <scope>IDENTIFICATION</scope>
    <source>
        <tissue evidence="9">Leaf</tissue>
    </source>
</reference>
<dbReference type="GeneID" id="116190417"/>
<organism evidence="6 7">
    <name type="scientific">Punica granatum</name>
    <name type="common">Pomegranate</name>
    <dbReference type="NCBI Taxonomy" id="22663"/>
    <lineage>
        <taxon>Eukaryota</taxon>
        <taxon>Viridiplantae</taxon>
        <taxon>Streptophyta</taxon>
        <taxon>Embryophyta</taxon>
        <taxon>Tracheophyta</taxon>
        <taxon>Spermatophyta</taxon>
        <taxon>Magnoliopsida</taxon>
        <taxon>eudicotyledons</taxon>
        <taxon>Gunneridae</taxon>
        <taxon>Pentapetalae</taxon>
        <taxon>rosids</taxon>
        <taxon>malvids</taxon>
        <taxon>Myrtales</taxon>
        <taxon>Lythraceae</taxon>
        <taxon>Punica</taxon>
    </lineage>
</organism>
<dbReference type="PROSITE" id="PS51294">
    <property type="entry name" value="HTH_MYB"/>
    <property type="match status" value="1"/>
</dbReference>
<dbReference type="Pfam" id="PF00249">
    <property type="entry name" value="Myb_DNA-binding"/>
    <property type="match status" value="1"/>
</dbReference>
<proteinExistence type="predicted"/>
<gene>
    <name evidence="9" type="primary">LOC116190417</name>
    <name evidence="6" type="ORF">CDL15_Pgr025664</name>
</gene>
<sequence>MDENICRWILEFLLRQPVDDAVVKLALSSLPLPPDCSLPLGFKKSIVLRTVESALADASISETLLEHLETLEAIDTELGDPVPGSLKDAYLAVALECTLRCLHGGAEGETMYSDAVQRFWRGRVQAMEAKSQLITAELLQWSAQLEAALSDDSEREKLMRVETRADALRLVRAYLDEAYVKLGPSFLERAALSTAIGREASAPSPNSESAAASAADAAIAPGVNREAPEVRDFAKDVSGPNAGTTCNGHQSSESAPSSSAATDTADAANGASATAPGVNREAPEVRDSAKDATGPKTDDDPAGAGAATTPGERENREAPEVRDSAKDASGPNADTPCSAHQSVAAKRKNERLRRVVPSRTKQEPLHRRRGGIKITDTGEMGGQTSGSSYDSLPTALVDKVHEALKSSSLELQRAVKDPLPEAMRVAASLVADGADRATNPESMPPDQIGKDVSATDPSLDKSATDAAPSKSGNCEAQHCGPLIVLPRRSLMERNRSAQTYEWDDSLDGTSDQKGRPRLHSPKGLVVSPLKKVEPENVPKRRPRKIWSLEEEDTLRAGVDRFGEGKWKLILNSYRDIFEERTEVDLKDKWRNLMR</sequence>
<dbReference type="InterPro" id="IPR009057">
    <property type="entry name" value="Homeodomain-like_sf"/>
</dbReference>
<dbReference type="PANTHER" id="PTHR46993">
    <property type="entry name" value="MYB TRANSCRIPTION FACTOR"/>
    <property type="match status" value="1"/>
</dbReference>
<evidence type="ECO:0000259" key="5">
    <source>
        <dbReference type="PROSITE" id="PS51294"/>
    </source>
</evidence>
<dbReference type="AlphaFoldDB" id="A0A218WAJ9"/>
<feature type="domain" description="Myb-like" evidence="4">
    <location>
        <begin position="538"/>
        <end position="593"/>
    </location>
</feature>
<dbReference type="PROSITE" id="PS50090">
    <property type="entry name" value="MYB_LIKE"/>
    <property type="match status" value="1"/>
</dbReference>
<feature type="region of interest" description="Disordered" evidence="3">
    <location>
        <begin position="234"/>
        <end position="388"/>
    </location>
</feature>
<feature type="compositionally biased region" description="Low complexity" evidence="3">
    <location>
        <begin position="251"/>
        <end position="277"/>
    </location>
</feature>
<evidence type="ECO:0000313" key="9">
    <source>
        <dbReference type="RefSeq" id="XP_031375962.1"/>
    </source>
</evidence>
<evidence type="ECO:0000313" key="8">
    <source>
        <dbReference type="Proteomes" id="UP000515151"/>
    </source>
</evidence>
<comment type="subcellular location">
    <subcellularLocation>
        <location evidence="1">Nucleus</location>
    </subcellularLocation>
</comment>
<feature type="compositionally biased region" description="Basic and acidic residues" evidence="3">
    <location>
        <begin position="281"/>
        <end position="290"/>
    </location>
</feature>
<dbReference type="OrthoDB" id="608866at2759"/>
<reference evidence="6" key="2">
    <citation type="submission" date="2017-06" db="EMBL/GenBank/DDBJ databases">
        <title>The pomegranate genome and the genomics of punicalagin biosynthesis.</title>
        <authorList>
            <person name="Xu C."/>
        </authorList>
    </citation>
    <scope>NUCLEOTIDE SEQUENCE [LARGE SCALE GENOMIC DNA]</scope>
    <source>
        <tissue evidence="6">Fresh leaf</tissue>
    </source>
</reference>
<reference evidence="7" key="1">
    <citation type="journal article" date="2017" name="Plant J.">
        <title>The pomegranate (Punica granatum L.) genome and the genomics of punicalagin biosynthesis.</title>
        <authorList>
            <person name="Qin G."/>
            <person name="Xu C."/>
            <person name="Ming R."/>
            <person name="Tang H."/>
            <person name="Guyot R."/>
            <person name="Kramer E.M."/>
            <person name="Hu Y."/>
            <person name="Yi X."/>
            <person name="Qi Y."/>
            <person name="Xu X."/>
            <person name="Gao Z."/>
            <person name="Pan H."/>
            <person name="Jian J."/>
            <person name="Tian Y."/>
            <person name="Yue Z."/>
            <person name="Xu Y."/>
        </authorList>
    </citation>
    <scope>NUCLEOTIDE SEQUENCE [LARGE SCALE GENOMIC DNA]</scope>
    <source>
        <strain evidence="7">cv. Dabenzi</strain>
    </source>
</reference>
<feature type="region of interest" description="Disordered" evidence="3">
    <location>
        <begin position="432"/>
        <end position="477"/>
    </location>
</feature>
<keyword evidence="2" id="KW-0539">Nucleus</keyword>
<dbReference type="SMART" id="SM00717">
    <property type="entry name" value="SANT"/>
    <property type="match status" value="1"/>
</dbReference>
<dbReference type="Proteomes" id="UP000197138">
    <property type="component" value="Unassembled WGS sequence"/>
</dbReference>
<accession>A0A218WAJ9</accession>
<dbReference type="EMBL" id="MTKT01004810">
    <property type="protein sequence ID" value="OWM69815.1"/>
    <property type="molecule type" value="Genomic_DNA"/>
</dbReference>
<dbReference type="PANTHER" id="PTHR46993:SF6">
    <property type="entry name" value="MYB TRANSCRIPTION FACTOR"/>
    <property type="match status" value="1"/>
</dbReference>
<feature type="compositionally biased region" description="Basic and acidic residues" evidence="3">
    <location>
        <begin position="311"/>
        <end position="326"/>
    </location>
</feature>
<evidence type="ECO:0000313" key="7">
    <source>
        <dbReference type="Proteomes" id="UP000197138"/>
    </source>
</evidence>
<dbReference type="CDD" id="cd11660">
    <property type="entry name" value="SANT_TRF"/>
    <property type="match status" value="1"/>
</dbReference>
<dbReference type="GO" id="GO:0005634">
    <property type="term" value="C:nucleus"/>
    <property type="evidence" value="ECO:0007669"/>
    <property type="project" value="UniProtKB-SubCell"/>
</dbReference>
<dbReference type="InterPro" id="IPR001005">
    <property type="entry name" value="SANT/Myb"/>
</dbReference>
<dbReference type="InterPro" id="IPR017930">
    <property type="entry name" value="Myb_dom"/>
</dbReference>
<feature type="compositionally biased region" description="Basic residues" evidence="3">
    <location>
        <begin position="345"/>
        <end position="356"/>
    </location>
</feature>
<evidence type="ECO:0000256" key="3">
    <source>
        <dbReference type="SAM" id="MobiDB-lite"/>
    </source>
</evidence>
<dbReference type="Gene3D" id="1.10.246.220">
    <property type="match status" value="1"/>
</dbReference>
<dbReference type="SUPFAM" id="SSF46689">
    <property type="entry name" value="Homeodomain-like"/>
    <property type="match status" value="1"/>
</dbReference>